<dbReference type="KEGG" id="yrh:AABB31_00085"/>
<reference evidence="2" key="1">
    <citation type="submission" date="2024-08" db="EMBL/GenBank/DDBJ databases">
        <title>Phylogenomic analyses of a clade within the roseobacter group suggest taxonomic reassignments of species of the genera Aestuariivita, Citreicella, Loktanella, Nautella, Pelagibaca, Ruegeria, Thalassobius, Thiobacimonas and Tropicibacter, and the proposal o.</title>
        <authorList>
            <person name="Jeon C.O."/>
        </authorList>
    </citation>
    <scope>NUCLEOTIDE SEQUENCE</scope>
    <source>
        <strain evidence="2">SS1-5</strain>
        <plasmid evidence="2">pSS1-5</plasmid>
    </source>
</reference>
<sequence>MSSQYFTASLITLVLSMCTGVAAPSMALADDVPSNTVVLHHGEPSLGNRLENDCYAKSTPKYTYDPDEEIRQQGETELFLSIDKEDVLIHTYDWFSQSLHIYNCGSAEEVTVARHGPWHRGSAARSDHLALAFYRGGQLLRRYSTEDITHIPSAH</sequence>
<accession>A0AAN0NIU1</accession>
<keyword evidence="3" id="KW-1185">Reference proteome</keyword>
<feature type="signal peptide" evidence="1">
    <location>
        <begin position="1"/>
        <end position="29"/>
    </location>
</feature>
<feature type="chain" id="PRO_5042861994" evidence="1">
    <location>
        <begin position="30"/>
        <end position="155"/>
    </location>
</feature>
<proteinExistence type="predicted"/>
<keyword evidence="1" id="KW-0732">Signal</keyword>
<gene>
    <name evidence="2" type="ORF">AABB31_00085</name>
</gene>
<evidence type="ECO:0000313" key="3">
    <source>
        <dbReference type="Proteomes" id="UP001470809"/>
    </source>
</evidence>
<keyword evidence="2" id="KW-0614">Plasmid</keyword>
<geneLocation type="plasmid" evidence="2 3">
    <name>pSS1-5</name>
</geneLocation>
<evidence type="ECO:0000256" key="1">
    <source>
        <dbReference type="SAM" id="SignalP"/>
    </source>
</evidence>
<name>A0AAN0NIU1_9RHOB</name>
<protein>
    <submittedName>
        <fullName evidence="2">Uncharacterized protein</fullName>
    </submittedName>
</protein>
<evidence type="ECO:0000313" key="2">
    <source>
        <dbReference type="EMBL" id="WZU65565.1"/>
    </source>
</evidence>
<organism evidence="2 3">
    <name type="scientific">Yoonia rhodophyticola</name>
    <dbReference type="NCBI Taxonomy" id="3137370"/>
    <lineage>
        <taxon>Bacteria</taxon>
        <taxon>Pseudomonadati</taxon>
        <taxon>Pseudomonadota</taxon>
        <taxon>Alphaproteobacteria</taxon>
        <taxon>Rhodobacterales</taxon>
        <taxon>Paracoccaceae</taxon>
        <taxon>Yoonia</taxon>
    </lineage>
</organism>
<dbReference type="AlphaFoldDB" id="A0AAN0NIU1"/>
<dbReference type="Proteomes" id="UP001470809">
    <property type="component" value="Plasmid pSS1-5"/>
</dbReference>
<dbReference type="EMBL" id="CP151764">
    <property type="protein sequence ID" value="WZU65565.1"/>
    <property type="molecule type" value="Genomic_DNA"/>
</dbReference>
<dbReference type="RefSeq" id="WP_342074910.1">
    <property type="nucleotide sequence ID" value="NZ_CP151764.2"/>
</dbReference>